<accession>A0ABU1J934</accession>
<organism evidence="1 2">
    <name type="scientific">Arthrobacter russicus</name>
    <dbReference type="NCBI Taxonomy" id="172040"/>
    <lineage>
        <taxon>Bacteria</taxon>
        <taxon>Bacillati</taxon>
        <taxon>Actinomycetota</taxon>
        <taxon>Actinomycetes</taxon>
        <taxon>Micrococcales</taxon>
        <taxon>Micrococcaceae</taxon>
        <taxon>Arthrobacter</taxon>
    </lineage>
</organism>
<gene>
    <name evidence="1" type="ORF">JOE69_000619</name>
</gene>
<keyword evidence="1" id="KW-0378">Hydrolase</keyword>
<dbReference type="InterPro" id="IPR023214">
    <property type="entry name" value="HAD_sf"/>
</dbReference>
<dbReference type="InterPro" id="IPR023198">
    <property type="entry name" value="PGP-like_dom2"/>
</dbReference>
<dbReference type="SUPFAM" id="SSF56784">
    <property type="entry name" value="HAD-like"/>
    <property type="match status" value="1"/>
</dbReference>
<dbReference type="PANTHER" id="PTHR43611">
    <property type="entry name" value="ALPHA-D-GLUCOSE 1-PHOSPHATE PHOSPHATASE"/>
    <property type="match status" value="1"/>
</dbReference>
<evidence type="ECO:0000313" key="1">
    <source>
        <dbReference type="EMBL" id="MDR6268381.1"/>
    </source>
</evidence>
<dbReference type="Gene3D" id="1.10.150.240">
    <property type="entry name" value="Putative phosphatase, domain 2"/>
    <property type="match status" value="1"/>
</dbReference>
<sequence length="198" mass="22189">MSTRANWYLFDYGMVISEAPTEQDWAALSEAAGLPLTNPDGPYWQYRVDYDAGRIGVAEYWQRVVGREISDGLREELHALDLRAWSNLNSDTLDVLEAIDSSGVKMALLSNMPTEMADFFQHSSVWAKYFSRLFFSGHLGLVKPEPEIYQHVLQELGASGDQVVFIDDRQENLDAAAKLGIRTVLHHPGVELASELGL</sequence>
<proteinExistence type="predicted"/>
<comment type="caution">
    <text evidence="1">The sequence shown here is derived from an EMBL/GenBank/DDBJ whole genome shotgun (WGS) entry which is preliminary data.</text>
</comment>
<name>A0ABU1J934_9MICC</name>
<protein>
    <submittedName>
        <fullName evidence="1">Hydrolase of the HAD superfamily</fullName>
    </submittedName>
</protein>
<dbReference type="Pfam" id="PF00702">
    <property type="entry name" value="Hydrolase"/>
    <property type="match status" value="1"/>
</dbReference>
<dbReference type="GO" id="GO:0016787">
    <property type="term" value="F:hydrolase activity"/>
    <property type="evidence" value="ECO:0007669"/>
    <property type="project" value="UniProtKB-KW"/>
</dbReference>
<keyword evidence="2" id="KW-1185">Reference proteome</keyword>
<dbReference type="Gene3D" id="3.40.50.1000">
    <property type="entry name" value="HAD superfamily/HAD-like"/>
    <property type="match status" value="1"/>
</dbReference>
<dbReference type="CDD" id="cd02603">
    <property type="entry name" value="HAD_sEH-N_like"/>
    <property type="match status" value="1"/>
</dbReference>
<reference evidence="1 2" key="1">
    <citation type="submission" date="2023-07" db="EMBL/GenBank/DDBJ databases">
        <title>Sequencing the genomes of 1000 actinobacteria strains.</title>
        <authorList>
            <person name="Klenk H.-P."/>
        </authorList>
    </citation>
    <scope>NUCLEOTIDE SEQUENCE [LARGE SCALE GENOMIC DNA]</scope>
    <source>
        <strain evidence="1 2">DSM 14555</strain>
    </source>
</reference>
<dbReference type="NCBIfam" id="TIGR01509">
    <property type="entry name" value="HAD-SF-IA-v3"/>
    <property type="match status" value="1"/>
</dbReference>
<dbReference type="Proteomes" id="UP001185069">
    <property type="component" value="Unassembled WGS sequence"/>
</dbReference>
<evidence type="ECO:0000313" key="2">
    <source>
        <dbReference type="Proteomes" id="UP001185069"/>
    </source>
</evidence>
<dbReference type="PANTHER" id="PTHR43611:SF3">
    <property type="entry name" value="FLAVIN MONONUCLEOTIDE HYDROLASE 1, CHLOROPLATIC"/>
    <property type="match status" value="1"/>
</dbReference>
<dbReference type="InterPro" id="IPR006439">
    <property type="entry name" value="HAD-SF_hydro_IA"/>
</dbReference>
<dbReference type="NCBIfam" id="TIGR01549">
    <property type="entry name" value="HAD-SF-IA-v1"/>
    <property type="match status" value="1"/>
</dbReference>
<dbReference type="InterPro" id="IPR036412">
    <property type="entry name" value="HAD-like_sf"/>
</dbReference>
<dbReference type="EMBL" id="JAVDQF010000001">
    <property type="protein sequence ID" value="MDR6268381.1"/>
    <property type="molecule type" value="Genomic_DNA"/>
</dbReference>
<dbReference type="PRINTS" id="PR00413">
    <property type="entry name" value="HADHALOGNASE"/>
</dbReference>
<dbReference type="RefSeq" id="WP_296363617.1">
    <property type="nucleotide sequence ID" value="NZ_BAAAHY010000006.1"/>
</dbReference>